<dbReference type="SUPFAM" id="SSF46785">
    <property type="entry name" value="Winged helix' DNA-binding domain"/>
    <property type="match status" value="1"/>
</dbReference>
<dbReference type="PANTHER" id="PTHR43712:SF2">
    <property type="entry name" value="O-METHYLTRANSFERASE CICE"/>
    <property type="match status" value="1"/>
</dbReference>
<dbReference type="InterPro" id="IPR036388">
    <property type="entry name" value="WH-like_DNA-bd_sf"/>
</dbReference>
<dbReference type="OrthoDB" id="1606438at2759"/>
<dbReference type="InterPro" id="IPR001077">
    <property type="entry name" value="COMT_C"/>
</dbReference>
<dbReference type="GO" id="GO:0032259">
    <property type="term" value="P:methylation"/>
    <property type="evidence" value="ECO:0007669"/>
    <property type="project" value="UniProtKB-KW"/>
</dbReference>
<dbReference type="HOGENOM" id="CLU_005533_0_1_1"/>
<dbReference type="Pfam" id="PF08100">
    <property type="entry name" value="Dimerisation"/>
    <property type="match status" value="1"/>
</dbReference>
<dbReference type="AlphaFoldDB" id="A0A0A2LDT8"/>
<evidence type="ECO:0000256" key="1">
    <source>
        <dbReference type="ARBA" id="ARBA00022603"/>
    </source>
</evidence>
<dbReference type="PROSITE" id="PS51683">
    <property type="entry name" value="SAM_OMT_II"/>
    <property type="match status" value="1"/>
</dbReference>
<proteinExistence type="predicted"/>
<keyword evidence="3" id="KW-0949">S-adenosyl-L-methionine</keyword>
<organism evidence="6 7">
    <name type="scientific">Penicillium italicum</name>
    <name type="common">Blue mold</name>
    <dbReference type="NCBI Taxonomy" id="40296"/>
    <lineage>
        <taxon>Eukaryota</taxon>
        <taxon>Fungi</taxon>
        <taxon>Dikarya</taxon>
        <taxon>Ascomycota</taxon>
        <taxon>Pezizomycotina</taxon>
        <taxon>Eurotiomycetes</taxon>
        <taxon>Eurotiomycetidae</taxon>
        <taxon>Eurotiales</taxon>
        <taxon>Aspergillaceae</taxon>
        <taxon>Penicillium</taxon>
    </lineage>
</organism>
<evidence type="ECO:0000259" key="5">
    <source>
        <dbReference type="Pfam" id="PF08100"/>
    </source>
</evidence>
<gene>
    <name evidence="6" type="ORF">PITC_044290</name>
</gene>
<feature type="domain" description="O-methyltransferase C-terminal" evidence="4">
    <location>
        <begin position="319"/>
        <end position="487"/>
    </location>
</feature>
<dbReference type="GO" id="GO:0008171">
    <property type="term" value="F:O-methyltransferase activity"/>
    <property type="evidence" value="ECO:0007669"/>
    <property type="project" value="InterPro"/>
</dbReference>
<dbReference type="Proteomes" id="UP000030104">
    <property type="component" value="Unassembled WGS sequence"/>
</dbReference>
<accession>A0A0A2LDT8</accession>
<dbReference type="InterPro" id="IPR036390">
    <property type="entry name" value="WH_DNA-bd_sf"/>
</dbReference>
<reference evidence="6 7" key="1">
    <citation type="journal article" date="2015" name="Mol. Plant Microbe Interact.">
        <title>Genome, transcriptome, and functional analyses of Penicillium expansum provide new insights into secondary metabolism and pathogenicity.</title>
        <authorList>
            <person name="Ballester A.R."/>
            <person name="Marcet-Houben M."/>
            <person name="Levin E."/>
            <person name="Sela N."/>
            <person name="Selma-Lazaro C."/>
            <person name="Carmona L."/>
            <person name="Wisniewski M."/>
            <person name="Droby S."/>
            <person name="Gonzalez-Candelas L."/>
            <person name="Gabaldon T."/>
        </authorList>
    </citation>
    <scope>NUCLEOTIDE SEQUENCE [LARGE SCALE GENOMIC DNA]</scope>
    <source>
        <strain evidence="6 7">PHI-1</strain>
    </source>
</reference>
<evidence type="ECO:0000256" key="3">
    <source>
        <dbReference type="ARBA" id="ARBA00022691"/>
    </source>
</evidence>
<dbReference type="Pfam" id="PF00891">
    <property type="entry name" value="Methyltransf_2"/>
    <property type="match status" value="1"/>
</dbReference>
<dbReference type="InterPro" id="IPR012967">
    <property type="entry name" value="COMT_dimerisation"/>
</dbReference>
<comment type="caution">
    <text evidence="6">The sequence shown here is derived from an EMBL/GenBank/DDBJ whole genome shotgun (WGS) entry which is preliminary data.</text>
</comment>
<dbReference type="GO" id="GO:0044550">
    <property type="term" value="P:secondary metabolite biosynthetic process"/>
    <property type="evidence" value="ECO:0007669"/>
    <property type="project" value="UniProtKB-ARBA"/>
</dbReference>
<protein>
    <submittedName>
        <fullName evidence="6">Winged helix-turn-helix transcription repressor DNA-binding</fullName>
    </submittedName>
</protein>
<name>A0A0A2LDT8_PENIT</name>
<evidence type="ECO:0000259" key="4">
    <source>
        <dbReference type="Pfam" id="PF00891"/>
    </source>
</evidence>
<keyword evidence="6" id="KW-0238">DNA-binding</keyword>
<evidence type="ECO:0000313" key="6">
    <source>
        <dbReference type="EMBL" id="KGO77356.1"/>
    </source>
</evidence>
<dbReference type="SUPFAM" id="SSF53335">
    <property type="entry name" value="S-adenosyl-L-methionine-dependent methyltransferases"/>
    <property type="match status" value="1"/>
</dbReference>
<dbReference type="InterPro" id="IPR016461">
    <property type="entry name" value="COMT-like"/>
</dbReference>
<keyword evidence="2" id="KW-0808">Transferase</keyword>
<dbReference type="PANTHER" id="PTHR43712">
    <property type="entry name" value="PUTATIVE (AFU_ORTHOLOGUE AFUA_4G14580)-RELATED"/>
    <property type="match status" value="1"/>
</dbReference>
<feature type="domain" description="O-methyltransferase dimerisation" evidence="5">
    <location>
        <begin position="110"/>
        <end position="186"/>
    </location>
</feature>
<dbReference type="Gene3D" id="1.10.10.10">
    <property type="entry name" value="Winged helix-like DNA-binding domain superfamily/Winged helix DNA-binding domain"/>
    <property type="match status" value="1"/>
</dbReference>
<dbReference type="PhylomeDB" id="A0A0A2LDT8"/>
<dbReference type="EMBL" id="JQGA01000189">
    <property type="protein sequence ID" value="KGO77356.1"/>
    <property type="molecule type" value="Genomic_DNA"/>
</dbReference>
<dbReference type="STRING" id="40296.A0A0A2LDT8"/>
<dbReference type="GO" id="GO:0003677">
    <property type="term" value="F:DNA binding"/>
    <property type="evidence" value="ECO:0007669"/>
    <property type="project" value="UniProtKB-KW"/>
</dbReference>
<dbReference type="Gene3D" id="3.40.50.150">
    <property type="entry name" value="Vaccinia Virus protein VP39"/>
    <property type="match status" value="1"/>
</dbReference>
<evidence type="ECO:0000313" key="7">
    <source>
        <dbReference type="Proteomes" id="UP000030104"/>
    </source>
</evidence>
<keyword evidence="7" id="KW-1185">Reference proteome</keyword>
<dbReference type="InterPro" id="IPR029063">
    <property type="entry name" value="SAM-dependent_MTases_sf"/>
</dbReference>
<dbReference type="GO" id="GO:0046983">
    <property type="term" value="F:protein dimerization activity"/>
    <property type="evidence" value="ECO:0007669"/>
    <property type="project" value="InterPro"/>
</dbReference>
<evidence type="ECO:0000256" key="2">
    <source>
        <dbReference type="ARBA" id="ARBA00022679"/>
    </source>
</evidence>
<dbReference type="OMA" id="HYANNAT"/>
<keyword evidence="1" id="KW-0489">Methyltransferase</keyword>
<sequence>MYCGPLEDSQTYHCRTQARKYFCCVMASSPTVRDVHQLLQLLEVTTQAVRTVINEWSKIPSAGDKVDDQDKRKAETQILTRELFEAKRTLISATGKFVELVATPSERVLEVSSQYNESRCLHIAVGLRVADILAKAGDIGVPVHQLSDAVGIEAQKLSRVMRCLCSIHIFKEVREDCFANNGISASLIHNEALRAYVMMFSFDLYSASDALPRALLDPELGPSYSVKETAFQKAANTTAERWNWLEEEVTVAELQSGSGSAYPGPFGPELTQAVDSKSPETLVKRPEHAVFGLAMVGGGRVFGVAHLFDYPWKSLGEALVVDVGGGVGGFCLELSHLYPDLKFIVQDRPPALEQAKTEIWPQQNPRAVEEGRVTFMPHDFFDENPVKGADVYWLRYILHDWSDEYCIQILSGIRKSMGFNSRLLICDQVMNTTLGFEGISSAPEPLPANYGYFARYSHQRDITMMSIINGIERTPAQIERVINLAGLSLSKIYDCRSQVSVVMCELPKAGK</sequence>